<protein>
    <submittedName>
        <fullName evidence="2">Uncharacterized protein</fullName>
    </submittedName>
</protein>
<organism evidence="2 3">
    <name type="scientific">Kalanchoe fedtschenkoi</name>
    <name type="common">Lavender scallops</name>
    <name type="synonym">South American air plant</name>
    <dbReference type="NCBI Taxonomy" id="63787"/>
    <lineage>
        <taxon>Eukaryota</taxon>
        <taxon>Viridiplantae</taxon>
        <taxon>Streptophyta</taxon>
        <taxon>Embryophyta</taxon>
        <taxon>Tracheophyta</taxon>
        <taxon>Spermatophyta</taxon>
        <taxon>Magnoliopsida</taxon>
        <taxon>eudicotyledons</taxon>
        <taxon>Gunneridae</taxon>
        <taxon>Pentapetalae</taxon>
        <taxon>Saxifragales</taxon>
        <taxon>Crassulaceae</taxon>
        <taxon>Kalanchoe</taxon>
    </lineage>
</organism>
<evidence type="ECO:0000256" key="1">
    <source>
        <dbReference type="SAM" id="MobiDB-lite"/>
    </source>
</evidence>
<proteinExistence type="predicted"/>
<sequence length="146" mass="15257">MAGRGCMGGAPPPPPVRLPPPPPCHGQGQSAHPAAPPCSTAHHGPPPPPPGPTHHPVHVHADEPPMQSSALHHTGSTSTSTTPHGHTGPAIANIKRLRHVDVIKKMGIKVTFEDDGHHPTSCRPTSDSVPFLPQQQPPPHLSPFTD</sequence>
<feature type="compositionally biased region" description="Pro residues" evidence="1">
    <location>
        <begin position="44"/>
        <end position="53"/>
    </location>
</feature>
<feature type="region of interest" description="Disordered" evidence="1">
    <location>
        <begin position="1"/>
        <end position="93"/>
    </location>
</feature>
<evidence type="ECO:0000313" key="3">
    <source>
        <dbReference type="Proteomes" id="UP000594263"/>
    </source>
</evidence>
<feature type="region of interest" description="Disordered" evidence="1">
    <location>
        <begin position="112"/>
        <end position="146"/>
    </location>
</feature>
<evidence type="ECO:0000313" key="2">
    <source>
        <dbReference type="EnsemblPlants" id="Kaladp0061s0080.1.v1.1"/>
    </source>
</evidence>
<reference evidence="2" key="1">
    <citation type="submission" date="2021-01" db="UniProtKB">
        <authorList>
            <consortium name="EnsemblPlants"/>
        </authorList>
    </citation>
    <scope>IDENTIFICATION</scope>
</reference>
<dbReference type="AlphaFoldDB" id="A0A7N1A020"/>
<feature type="compositionally biased region" description="Low complexity" evidence="1">
    <location>
        <begin position="72"/>
        <end position="89"/>
    </location>
</feature>
<dbReference type="Gramene" id="Kaladp0061s0080.1.v1.1">
    <property type="protein sequence ID" value="Kaladp0061s0080.1.v1.1"/>
    <property type="gene ID" value="Kaladp0061s0080.v1.1"/>
</dbReference>
<feature type="compositionally biased region" description="Pro residues" evidence="1">
    <location>
        <begin position="10"/>
        <end position="24"/>
    </location>
</feature>
<feature type="compositionally biased region" description="Pro residues" evidence="1">
    <location>
        <begin position="135"/>
        <end position="146"/>
    </location>
</feature>
<dbReference type="EnsemblPlants" id="Kaladp0061s0080.1.v1.1">
    <property type="protein sequence ID" value="Kaladp0061s0080.1.v1.1"/>
    <property type="gene ID" value="Kaladp0061s0080.v1.1"/>
</dbReference>
<accession>A0A7N1A020</accession>
<keyword evidence="3" id="KW-1185">Reference proteome</keyword>
<name>A0A7N1A020_KALFE</name>
<dbReference type="Proteomes" id="UP000594263">
    <property type="component" value="Unplaced"/>
</dbReference>